<gene>
    <name evidence="11" type="ORF">BJ684DRAFT_17750</name>
</gene>
<dbReference type="GO" id="GO:0005524">
    <property type="term" value="F:ATP binding"/>
    <property type="evidence" value="ECO:0007669"/>
    <property type="project" value="UniProtKB-KW"/>
</dbReference>
<evidence type="ECO:0000259" key="10">
    <source>
        <dbReference type="SMART" id="SM00847"/>
    </source>
</evidence>
<dbReference type="Pfam" id="PF07717">
    <property type="entry name" value="OB_NTP_bind"/>
    <property type="match status" value="1"/>
</dbReference>
<dbReference type="GO" id="GO:0003723">
    <property type="term" value="F:RNA binding"/>
    <property type="evidence" value="ECO:0007669"/>
    <property type="project" value="TreeGrafter"/>
</dbReference>
<evidence type="ECO:0000256" key="8">
    <source>
        <dbReference type="ARBA" id="ARBA00047984"/>
    </source>
</evidence>
<evidence type="ECO:0000256" key="9">
    <source>
        <dbReference type="SAM" id="MobiDB-lite"/>
    </source>
</evidence>
<keyword evidence="7" id="KW-0508">mRNA splicing</keyword>
<evidence type="ECO:0000313" key="11">
    <source>
        <dbReference type="EMBL" id="RKP11677.1"/>
    </source>
</evidence>
<evidence type="ECO:0000256" key="5">
    <source>
        <dbReference type="ARBA" id="ARBA00022806"/>
    </source>
</evidence>
<protein>
    <recommendedName>
        <fullName evidence="1">RNA helicase</fullName>
        <ecNumber evidence="1">3.6.4.13</ecNumber>
    </recommendedName>
</protein>
<dbReference type="GO" id="GO:0005681">
    <property type="term" value="C:spliceosomal complex"/>
    <property type="evidence" value="ECO:0007669"/>
    <property type="project" value="TreeGrafter"/>
</dbReference>
<dbReference type="InterPro" id="IPR011709">
    <property type="entry name" value="DEAD-box_helicase_OB_fold"/>
</dbReference>
<dbReference type="PANTHER" id="PTHR18934">
    <property type="entry name" value="ATP-DEPENDENT RNA HELICASE"/>
    <property type="match status" value="1"/>
</dbReference>
<dbReference type="OrthoDB" id="10253254at2759"/>
<evidence type="ECO:0000256" key="6">
    <source>
        <dbReference type="ARBA" id="ARBA00022840"/>
    </source>
</evidence>
<evidence type="ECO:0000256" key="3">
    <source>
        <dbReference type="ARBA" id="ARBA00022741"/>
    </source>
</evidence>
<keyword evidence="12" id="KW-1185">Reference proteome</keyword>
<keyword evidence="2" id="KW-0507">mRNA processing</keyword>
<comment type="catalytic activity">
    <reaction evidence="8">
        <text>ATP + H2O = ADP + phosphate + H(+)</text>
        <dbReference type="Rhea" id="RHEA:13065"/>
        <dbReference type="ChEBI" id="CHEBI:15377"/>
        <dbReference type="ChEBI" id="CHEBI:15378"/>
        <dbReference type="ChEBI" id="CHEBI:30616"/>
        <dbReference type="ChEBI" id="CHEBI:43474"/>
        <dbReference type="ChEBI" id="CHEBI:456216"/>
        <dbReference type="EC" id="3.6.4.13"/>
    </reaction>
</comment>
<dbReference type="GO" id="GO:0006397">
    <property type="term" value="P:mRNA processing"/>
    <property type="evidence" value="ECO:0007669"/>
    <property type="project" value="UniProtKB-KW"/>
</dbReference>
<evidence type="ECO:0000256" key="1">
    <source>
        <dbReference type="ARBA" id="ARBA00012552"/>
    </source>
</evidence>
<dbReference type="PANTHER" id="PTHR18934:SF109">
    <property type="entry name" value="ATP-DEPENDENT RNA HELICASE DHX15 HOMOLOG"/>
    <property type="match status" value="1"/>
</dbReference>
<dbReference type="SUPFAM" id="SSF52540">
    <property type="entry name" value="P-loop containing nucleoside triphosphate hydrolases"/>
    <property type="match status" value="1"/>
</dbReference>
<evidence type="ECO:0000256" key="7">
    <source>
        <dbReference type="ARBA" id="ARBA00023187"/>
    </source>
</evidence>
<dbReference type="Proteomes" id="UP000267251">
    <property type="component" value="Unassembled WGS sequence"/>
</dbReference>
<evidence type="ECO:0000313" key="12">
    <source>
        <dbReference type="Proteomes" id="UP000267251"/>
    </source>
</evidence>
<dbReference type="GO" id="GO:0008380">
    <property type="term" value="P:RNA splicing"/>
    <property type="evidence" value="ECO:0007669"/>
    <property type="project" value="UniProtKB-KW"/>
</dbReference>
<feature type="region of interest" description="Disordered" evidence="9">
    <location>
        <begin position="275"/>
        <end position="297"/>
    </location>
</feature>
<dbReference type="FunFam" id="1.20.120.1080:FF:000003">
    <property type="entry name" value="Pre-mRNA-splicing factor ATP-dependent RNA helicase PRP43"/>
    <property type="match status" value="1"/>
</dbReference>
<dbReference type="InterPro" id="IPR048333">
    <property type="entry name" value="HA2_WH"/>
</dbReference>
<dbReference type="GO" id="GO:0016787">
    <property type="term" value="F:hydrolase activity"/>
    <property type="evidence" value="ECO:0007669"/>
    <property type="project" value="UniProtKB-KW"/>
</dbReference>
<keyword evidence="6" id="KW-0067">ATP-binding</keyword>
<keyword evidence="5" id="KW-0347">Helicase</keyword>
<evidence type="ECO:0000256" key="4">
    <source>
        <dbReference type="ARBA" id="ARBA00022801"/>
    </source>
</evidence>
<reference evidence="12" key="1">
    <citation type="journal article" date="2018" name="Nat. Microbiol.">
        <title>Leveraging single-cell genomics to expand the fungal tree of life.</title>
        <authorList>
            <person name="Ahrendt S.R."/>
            <person name="Quandt C.A."/>
            <person name="Ciobanu D."/>
            <person name="Clum A."/>
            <person name="Salamov A."/>
            <person name="Andreopoulos B."/>
            <person name="Cheng J.F."/>
            <person name="Woyke T."/>
            <person name="Pelin A."/>
            <person name="Henrissat B."/>
            <person name="Reynolds N.K."/>
            <person name="Benny G.L."/>
            <person name="Smith M.E."/>
            <person name="James T.Y."/>
            <person name="Grigoriev I.V."/>
        </authorList>
    </citation>
    <scope>NUCLEOTIDE SEQUENCE [LARGE SCALE GENOMIC DNA]</scope>
</reference>
<dbReference type="InterPro" id="IPR007502">
    <property type="entry name" value="Helicase-assoc_dom"/>
</dbReference>
<accession>A0A4P9XZ33</accession>
<dbReference type="EMBL" id="KZ988723">
    <property type="protein sequence ID" value="RKP11677.1"/>
    <property type="molecule type" value="Genomic_DNA"/>
</dbReference>
<dbReference type="GO" id="GO:0003724">
    <property type="term" value="F:RNA helicase activity"/>
    <property type="evidence" value="ECO:0007669"/>
    <property type="project" value="UniProtKB-EC"/>
</dbReference>
<feature type="domain" description="Helicase-associated" evidence="10">
    <location>
        <begin position="25"/>
        <end position="115"/>
    </location>
</feature>
<dbReference type="Pfam" id="PF21010">
    <property type="entry name" value="HA2_C"/>
    <property type="match status" value="1"/>
</dbReference>
<dbReference type="Gene3D" id="1.20.120.1080">
    <property type="match status" value="1"/>
</dbReference>
<dbReference type="AlphaFoldDB" id="A0A4P9XZ33"/>
<feature type="compositionally biased region" description="Basic and acidic residues" evidence="9">
    <location>
        <begin position="286"/>
        <end position="297"/>
    </location>
</feature>
<keyword evidence="4" id="KW-0378">Hydrolase</keyword>
<dbReference type="InterPro" id="IPR027417">
    <property type="entry name" value="P-loop_NTPase"/>
</dbReference>
<organism evidence="11 12">
    <name type="scientific">Piptocephalis cylindrospora</name>
    <dbReference type="NCBI Taxonomy" id="1907219"/>
    <lineage>
        <taxon>Eukaryota</taxon>
        <taxon>Fungi</taxon>
        <taxon>Fungi incertae sedis</taxon>
        <taxon>Zoopagomycota</taxon>
        <taxon>Zoopagomycotina</taxon>
        <taxon>Zoopagomycetes</taxon>
        <taxon>Zoopagales</taxon>
        <taxon>Piptocephalidaceae</taxon>
        <taxon>Piptocephalis</taxon>
    </lineage>
</organism>
<dbReference type="SMART" id="SM00847">
    <property type="entry name" value="HA2"/>
    <property type="match status" value="1"/>
</dbReference>
<evidence type="ECO:0000256" key="2">
    <source>
        <dbReference type="ARBA" id="ARBA00022664"/>
    </source>
</evidence>
<name>A0A4P9XZ33_9FUNG</name>
<proteinExistence type="predicted"/>
<sequence length="297" mass="34193">MKKLGIEDLVHFDFMDPPAPETLMRALELLNFLGALDDDGEMTPLGSAMADFPLDPQMAKMLLESPKHSCSDEILSIVALLSVPQIFLRPNEARRAADAAKAQFVHESGDHLTLLNVYHAYRSNSNDGNWCWDNFLNARSLKSADNVRDQLLRIMERLDVDRVSTPFDSPQYYSNIQKAMTAGYFMQVAHLERTGHYLTVKDNQIVMLHPSSALDHKPEWVLYNEFVLTTKNYIRTVSEVRADWLLELAPAYYDLSEFPQCEGRRVLEKLMIRKSEGKKSRGDKKSRKDKERKQRVW</sequence>
<dbReference type="EC" id="3.6.4.13" evidence="1"/>
<keyword evidence="3" id="KW-0547">Nucleotide-binding</keyword>
<dbReference type="Pfam" id="PF04408">
    <property type="entry name" value="WHD_HA2"/>
    <property type="match status" value="1"/>
</dbReference>